<feature type="compositionally biased region" description="Basic residues" evidence="6">
    <location>
        <begin position="789"/>
        <end position="800"/>
    </location>
</feature>
<dbReference type="EMBL" id="KX883054">
    <property type="protein sequence ID" value="APG76164.1"/>
    <property type="molecule type" value="Genomic_RNA"/>
</dbReference>
<dbReference type="Pfam" id="PF19222">
    <property type="entry name" value="Noda_Vmethyltr"/>
    <property type="match status" value="1"/>
</dbReference>
<dbReference type="Pfam" id="PF00680">
    <property type="entry name" value="RdRP_1"/>
    <property type="match status" value="1"/>
</dbReference>
<accession>A0A1L3KFM5</accession>
<evidence type="ECO:0000256" key="3">
    <source>
        <dbReference type="ARBA" id="ARBA00022695"/>
    </source>
</evidence>
<evidence type="ECO:0000256" key="1">
    <source>
        <dbReference type="ARBA" id="ARBA00007751"/>
    </source>
</evidence>
<evidence type="ECO:0000256" key="2">
    <source>
        <dbReference type="ARBA" id="ARBA00022679"/>
    </source>
</evidence>
<name>A0A1L3KFM5_9VIRU</name>
<evidence type="ECO:0000256" key="5">
    <source>
        <dbReference type="ARBA" id="ARBA00032757"/>
    </source>
</evidence>
<keyword evidence="4" id="KW-0693">Viral RNA replication</keyword>
<dbReference type="CDD" id="cd23173">
    <property type="entry name" value="ps-ssRNAv_Nodaviridae_RdRp"/>
    <property type="match status" value="1"/>
</dbReference>
<dbReference type="PROSITE" id="PS50507">
    <property type="entry name" value="RDRP_SSRNA_POS"/>
    <property type="match status" value="1"/>
</dbReference>
<dbReference type="InterPro" id="IPR043502">
    <property type="entry name" value="DNA/RNA_pol_sf"/>
</dbReference>
<feature type="domain" description="RdRp catalytic" evidence="7">
    <location>
        <begin position="435"/>
        <end position="560"/>
    </location>
</feature>
<organism evidence="8">
    <name type="scientific">Beihai noda-like virus 25</name>
    <dbReference type="NCBI Taxonomy" id="1922479"/>
    <lineage>
        <taxon>Viruses</taxon>
        <taxon>Riboviria</taxon>
    </lineage>
</organism>
<comment type="similarity">
    <text evidence="1">Belongs to the nodaviridae RNA polymerase family.</text>
</comment>
<keyword evidence="3" id="KW-0548">Nucleotidyltransferase</keyword>
<dbReference type="InterPro" id="IPR007094">
    <property type="entry name" value="RNA-dir_pol_PSvirus"/>
</dbReference>
<keyword evidence="2" id="KW-0808">Transferase</keyword>
<evidence type="ECO:0000259" key="7">
    <source>
        <dbReference type="PROSITE" id="PS50507"/>
    </source>
</evidence>
<dbReference type="InterPro" id="IPR001205">
    <property type="entry name" value="RNA-dir_pol_C"/>
</dbReference>
<sequence>MDYSNGLPNREQIVVCIDTDYYVESIEHYLALSSGYISYTFAPTRVSGVDGDCAFTIREDRVEYSVSGGSQWNHRVWDWCAPGEYLACDAPSDGGSLLAWAAYLVGFRRTTYVKVHHVRPFPELPDRAIVWAIPQYRCWRHVLLPLAVNARRLSRVVYSDKDRHGWNVLSDHSGPAPRVSFGRAGELAHLELPQAKFEILMGLSSQQSVTARAIGMGITKAEDLALVGQYFNKVSVPQRAIAKTMRPAQLRVHWPAASYADANEANFRAYGTPLVTDSNAVPMHKRWEAISVSIDHRITFVANTAVPNARIAGFAAEFVRLVVRQPHTGVPLSLEAARDELDKPSQTLAVKRIWETADVKVRNLIESFIKKEPCSKPSRMISAFADTRFLLALSSYTIAFREDILHNDENKHWFLPGRTPSEIAQAVVDYCGSISEPAEGDYANFDGSVSEWLQVNIMNAVMMRWVHPEHRPALAPLLGMLVHCPARTKMFEFRYDAGVGVKSGSPTTCDLNTVLNAFLMYAAIRMTDVTLTGDEAFRAIGLAFGDDSLFEWRYRKAWERLTVKLGMKVKIERCLPTTGVCFLGRVYVDPLVTSTSIQDPLRSLRKLHMTGRNPNVPLATAASDRVKGYLVTDALTPIIGTYCRQVEKYYAAEYAADSKATLRADRDSEKPYWYHSSGAWPQDPADVDLMVGVIAERTGFSREVILAYDQLISTVDPWSLRPLDRDEVAEPLTNSLDDDGQIAEEGVDERTEVNKQNVNKRALPEASKGPGRTADADGQDDEQTQQGPRTRRGGHSRNAKGPREPGPVLPEGNQEHLRGSGGSPGETKLPTRVWPARRRGARRQGGNARRAGSTKRGRNQSASGAAGDRPPKVGGASPGPVS</sequence>
<dbReference type="GO" id="GO:0006351">
    <property type="term" value="P:DNA-templated transcription"/>
    <property type="evidence" value="ECO:0007669"/>
    <property type="project" value="InterPro"/>
</dbReference>
<feature type="region of interest" description="Disordered" evidence="6">
    <location>
        <begin position="746"/>
        <end position="882"/>
    </location>
</feature>
<dbReference type="GO" id="GO:0003723">
    <property type="term" value="F:RNA binding"/>
    <property type="evidence" value="ECO:0007669"/>
    <property type="project" value="InterPro"/>
</dbReference>
<protein>
    <recommendedName>
        <fullName evidence="5">RNA replicase</fullName>
    </recommendedName>
</protein>
<evidence type="ECO:0000256" key="4">
    <source>
        <dbReference type="ARBA" id="ARBA00022953"/>
    </source>
</evidence>
<dbReference type="GO" id="GO:0039694">
    <property type="term" value="P:viral RNA genome replication"/>
    <property type="evidence" value="ECO:0007669"/>
    <property type="project" value="InterPro"/>
</dbReference>
<dbReference type="SUPFAM" id="SSF56672">
    <property type="entry name" value="DNA/RNA polymerases"/>
    <property type="match status" value="1"/>
</dbReference>
<evidence type="ECO:0000313" key="8">
    <source>
        <dbReference type="EMBL" id="APG76164.1"/>
    </source>
</evidence>
<proteinExistence type="inferred from homology"/>
<dbReference type="GO" id="GO:0003968">
    <property type="term" value="F:RNA-directed RNA polymerase activity"/>
    <property type="evidence" value="ECO:0007669"/>
    <property type="project" value="InterPro"/>
</dbReference>
<evidence type="ECO:0000256" key="6">
    <source>
        <dbReference type="SAM" id="MobiDB-lite"/>
    </source>
</evidence>
<dbReference type="InterPro" id="IPR043647">
    <property type="entry name" value="Noda_Vmethyltr_dom"/>
</dbReference>
<reference evidence="8" key="1">
    <citation type="journal article" date="2016" name="Nature">
        <title>Redefining the invertebrate RNA virosphere.</title>
        <authorList>
            <person name="Shi M."/>
            <person name="Lin X.D."/>
            <person name="Tian J.H."/>
            <person name="Chen L.J."/>
            <person name="Chen X."/>
            <person name="Li C.X."/>
            <person name="Qin X.C."/>
            <person name="Li J."/>
            <person name="Cao J.P."/>
            <person name="Eden J.S."/>
            <person name="Buchmann J."/>
            <person name="Wang W."/>
            <person name="Xu J."/>
            <person name="Holmes E.C."/>
            <person name="Zhang Y.Z."/>
        </authorList>
    </citation>
    <scope>NUCLEOTIDE SEQUENCE</scope>
    <source>
        <strain evidence="8">BHWZXX26411</strain>
    </source>
</reference>